<keyword evidence="1" id="KW-1133">Transmembrane helix</keyword>
<dbReference type="RefSeq" id="WP_116702735.1">
    <property type="nucleotide sequence ID" value="NZ_QUWV01000052.1"/>
</dbReference>
<dbReference type="Proteomes" id="UP000262371">
    <property type="component" value="Unassembled WGS sequence"/>
</dbReference>
<evidence type="ECO:0000313" key="3">
    <source>
        <dbReference type="Proteomes" id="UP000262371"/>
    </source>
</evidence>
<sequence length="179" mass="17406">MLVLLLGLLVILSVAGGGNTVGGLAWHAGLTALCVCFAYAGQGAMPCVLAVVMAVLTGLLAVQMSRVPATARERGGIRLAGGLLCVALLAQVIVHDGSADITARLAGLAGLAAIMCGAWGACLARAPVALCASLAYGLDGVTLLAAQADSMLGMGQAVAAAVGLNIIMAAVLRGGSGGI</sequence>
<feature type="transmembrane region" description="Helical" evidence="1">
    <location>
        <begin position="128"/>
        <end position="148"/>
    </location>
</feature>
<reference evidence="2 3" key="1">
    <citation type="submission" date="2018-08" db="EMBL/GenBank/DDBJ databases">
        <title>Komagataeibacter sp. AV 382.</title>
        <authorList>
            <person name="Skraban J."/>
            <person name="Trcek J."/>
        </authorList>
    </citation>
    <scope>NUCLEOTIDE SEQUENCE [LARGE SCALE GENOMIC DNA]</scope>
    <source>
        <strain evidence="2 3">AV 382</strain>
    </source>
</reference>
<feature type="transmembrane region" description="Helical" evidence="1">
    <location>
        <begin position="154"/>
        <end position="172"/>
    </location>
</feature>
<dbReference type="AlphaFoldDB" id="A0A371Z193"/>
<evidence type="ECO:0000313" key="2">
    <source>
        <dbReference type="EMBL" id="RFD20248.1"/>
    </source>
</evidence>
<name>A0A371Z193_9PROT</name>
<keyword evidence="1" id="KW-0472">Membrane</keyword>
<dbReference type="EMBL" id="QUWV01000052">
    <property type="protein sequence ID" value="RFD20248.1"/>
    <property type="molecule type" value="Genomic_DNA"/>
</dbReference>
<keyword evidence="3" id="KW-1185">Reference proteome</keyword>
<gene>
    <name evidence="2" type="ORF">DY926_07065</name>
</gene>
<keyword evidence="1" id="KW-0812">Transmembrane</keyword>
<organism evidence="2 3">
    <name type="scientific">Komagataeibacter melaceti</name>
    <dbReference type="NCBI Taxonomy" id="2766577"/>
    <lineage>
        <taxon>Bacteria</taxon>
        <taxon>Pseudomonadati</taxon>
        <taxon>Pseudomonadota</taxon>
        <taxon>Alphaproteobacteria</taxon>
        <taxon>Acetobacterales</taxon>
        <taxon>Acetobacteraceae</taxon>
        <taxon>Komagataeibacter</taxon>
    </lineage>
</organism>
<feature type="transmembrane region" description="Helical" evidence="1">
    <location>
        <begin position="101"/>
        <end position="121"/>
    </location>
</feature>
<protein>
    <submittedName>
        <fullName evidence="2">Uncharacterized protein</fullName>
    </submittedName>
</protein>
<comment type="caution">
    <text evidence="2">The sequence shown here is derived from an EMBL/GenBank/DDBJ whole genome shotgun (WGS) entry which is preliminary data.</text>
</comment>
<feature type="transmembrane region" description="Helical" evidence="1">
    <location>
        <begin position="27"/>
        <end position="56"/>
    </location>
</feature>
<dbReference type="OrthoDB" id="7284536at2"/>
<feature type="transmembrane region" description="Helical" evidence="1">
    <location>
        <begin position="77"/>
        <end position="95"/>
    </location>
</feature>
<evidence type="ECO:0000256" key="1">
    <source>
        <dbReference type="SAM" id="Phobius"/>
    </source>
</evidence>
<accession>A0A371Z193</accession>
<proteinExistence type="predicted"/>